<keyword evidence="1" id="KW-0812">Transmembrane</keyword>
<dbReference type="SMART" id="SM00409">
    <property type="entry name" value="IG"/>
    <property type="match status" value="2"/>
</dbReference>
<feature type="transmembrane region" description="Helical" evidence="1">
    <location>
        <begin position="393"/>
        <end position="413"/>
    </location>
</feature>
<feature type="transmembrane region" description="Helical" evidence="1">
    <location>
        <begin position="434"/>
        <end position="454"/>
    </location>
</feature>
<feature type="domain" description="Cyclic nucleotide-binding" evidence="2">
    <location>
        <begin position="610"/>
        <end position="725"/>
    </location>
</feature>
<feature type="transmembrane region" description="Helical" evidence="1">
    <location>
        <begin position="351"/>
        <end position="373"/>
    </location>
</feature>
<gene>
    <name evidence="4" type="ORF">NQ315_016872</name>
</gene>
<dbReference type="InterPro" id="IPR007110">
    <property type="entry name" value="Ig-like_dom"/>
</dbReference>
<evidence type="ECO:0000259" key="2">
    <source>
        <dbReference type="PROSITE" id="PS50042"/>
    </source>
</evidence>
<dbReference type="InterPro" id="IPR013106">
    <property type="entry name" value="Ig_V-set"/>
</dbReference>
<dbReference type="EMBL" id="JANEYG010000021">
    <property type="protein sequence ID" value="KAJ8918970.1"/>
    <property type="molecule type" value="Genomic_DNA"/>
</dbReference>
<dbReference type="InterPro" id="IPR000595">
    <property type="entry name" value="cNMP-bd_dom"/>
</dbReference>
<dbReference type="AlphaFoldDB" id="A0AAV8VXL9"/>
<dbReference type="PROSITE" id="PS50835">
    <property type="entry name" value="IG_LIKE"/>
    <property type="match status" value="2"/>
</dbReference>
<keyword evidence="1" id="KW-0472">Membrane</keyword>
<dbReference type="InterPro" id="IPR018490">
    <property type="entry name" value="cNMP-bd_dom_sf"/>
</dbReference>
<dbReference type="GO" id="GO:0003254">
    <property type="term" value="P:regulation of membrane depolarization"/>
    <property type="evidence" value="ECO:0007669"/>
    <property type="project" value="TreeGrafter"/>
</dbReference>
<dbReference type="Pfam" id="PF07686">
    <property type="entry name" value="V-set"/>
    <property type="match status" value="1"/>
</dbReference>
<protein>
    <submittedName>
        <fullName evidence="4">Uncharacterized protein</fullName>
    </submittedName>
</protein>
<keyword evidence="5" id="KW-1185">Reference proteome</keyword>
<sequence length="763" mass="88624">MRLNSKNGRHVRNIESNRLSVLGGDLNHDTVFPRFAEPIPNVTVTVGRDALLACVVDNLNGFKVAWVRVDTQTILSIHHNVITQNPRISLSYNDHRSWYLHIKNVQEVDRGWYMCQVNTDPMRSRQGYLQVVVPPSIIDRETSGDMVVLESTNVSLTCKATGYPEPYVMWRREDGEDIRYNGENVKFQLVSPRQKVSITFVMNPPHECSLLLSDKSGMPKLAPNASSYKKLVRKIREVMLINPNHFKCLKLYRNQSAVRGEKKRHATGPYYYVIHPLSKFASFLEVIAVFIWFSYMVYAPLYEFMEEKPMIVQKFMKTVVNPAHTFLITIAFNIGYIDYKMKTAIMQPKLIASNYLKTFFIIDVLGSAYPYYILELVFYDLSHIGSKRVIKEVYLLIRILSFTVRLATLLRFIKDLLSHLKFNKKVQAIFIYSLRTFFYIHFCSFFVYYVPAIIYDYYPPEESWIAQAGISCHETETLKKYCESFLVAACYFFGISHNYVGGLLCEHLVFVVISFFGRLYSLYLLADILYLFGIVGVSESWYERNLTLLQQYMESKDLPDTLRMRMLRYYEFKFERRFFNEKQIINSLSENLRTELYLFSARQLIKKVAIFKKLPSPTLGAIIASMKADTYSPRDIIIQLGSDIEDIYFICTGTVAVIDYQGTELCHLEDGDEFGISSFLLSVQLYSTVAVETTEIFTINRHLLKEFLSPYPDVMAEFYRKAKKRLADLKTLTKNRKTGHLMDDIKTGQILEHRSTKFGLMVD</sequence>
<dbReference type="InterPro" id="IPR036179">
    <property type="entry name" value="Ig-like_dom_sf"/>
</dbReference>
<dbReference type="InterPro" id="IPR003599">
    <property type="entry name" value="Ig_sub"/>
</dbReference>
<feature type="domain" description="Ig-like" evidence="3">
    <location>
        <begin position="135"/>
        <end position="173"/>
    </location>
</feature>
<dbReference type="InterPro" id="IPR013783">
    <property type="entry name" value="Ig-like_fold"/>
</dbReference>
<organism evidence="4 5">
    <name type="scientific">Exocentrus adspersus</name>
    <dbReference type="NCBI Taxonomy" id="1586481"/>
    <lineage>
        <taxon>Eukaryota</taxon>
        <taxon>Metazoa</taxon>
        <taxon>Ecdysozoa</taxon>
        <taxon>Arthropoda</taxon>
        <taxon>Hexapoda</taxon>
        <taxon>Insecta</taxon>
        <taxon>Pterygota</taxon>
        <taxon>Neoptera</taxon>
        <taxon>Endopterygota</taxon>
        <taxon>Coleoptera</taxon>
        <taxon>Polyphaga</taxon>
        <taxon>Cucujiformia</taxon>
        <taxon>Chrysomeloidea</taxon>
        <taxon>Cerambycidae</taxon>
        <taxon>Lamiinae</taxon>
        <taxon>Acanthocinini</taxon>
        <taxon>Exocentrus</taxon>
    </lineage>
</organism>
<dbReference type="Gene3D" id="2.60.120.10">
    <property type="entry name" value="Jelly Rolls"/>
    <property type="match status" value="1"/>
</dbReference>
<reference evidence="4 5" key="1">
    <citation type="journal article" date="2023" name="Insect Mol. Biol.">
        <title>Genome sequencing provides insights into the evolution of gene families encoding plant cell wall-degrading enzymes in longhorned beetles.</title>
        <authorList>
            <person name="Shin N.R."/>
            <person name="Okamura Y."/>
            <person name="Kirsch R."/>
            <person name="Pauchet Y."/>
        </authorList>
    </citation>
    <scope>NUCLEOTIDE SEQUENCE [LARGE SCALE GENOMIC DNA]</scope>
    <source>
        <strain evidence="4">EAD_L_NR</strain>
    </source>
</reference>
<evidence type="ECO:0000313" key="4">
    <source>
        <dbReference type="EMBL" id="KAJ8918970.1"/>
    </source>
</evidence>
<dbReference type="Gene3D" id="1.10.287.630">
    <property type="entry name" value="Helix hairpin bin"/>
    <property type="match status" value="1"/>
</dbReference>
<feature type="transmembrane region" description="Helical" evidence="1">
    <location>
        <begin position="319"/>
        <end position="339"/>
    </location>
</feature>
<dbReference type="PROSITE" id="PS50042">
    <property type="entry name" value="CNMP_BINDING_3"/>
    <property type="match status" value="1"/>
</dbReference>
<dbReference type="PANTHER" id="PTHR45689:SF14">
    <property type="entry name" value="CYCLIC NUCLEOTIDE-GATED CATION CHANNEL SUBUNIT A-LIKE PROTEIN"/>
    <property type="match status" value="1"/>
</dbReference>
<name>A0AAV8VXL9_9CUCU</name>
<dbReference type="Proteomes" id="UP001159042">
    <property type="component" value="Unassembled WGS sequence"/>
</dbReference>
<dbReference type="GO" id="GO:0035725">
    <property type="term" value="P:sodium ion transmembrane transport"/>
    <property type="evidence" value="ECO:0007669"/>
    <property type="project" value="TreeGrafter"/>
</dbReference>
<dbReference type="SMART" id="SM00100">
    <property type="entry name" value="cNMP"/>
    <property type="match status" value="1"/>
</dbReference>
<dbReference type="GO" id="GO:0005249">
    <property type="term" value="F:voltage-gated potassium channel activity"/>
    <property type="evidence" value="ECO:0007669"/>
    <property type="project" value="TreeGrafter"/>
</dbReference>
<dbReference type="GO" id="GO:0098855">
    <property type="term" value="C:HCN channel complex"/>
    <property type="evidence" value="ECO:0007669"/>
    <property type="project" value="TreeGrafter"/>
</dbReference>
<proteinExistence type="predicted"/>
<keyword evidence="1" id="KW-1133">Transmembrane helix</keyword>
<dbReference type="SUPFAM" id="SSF48726">
    <property type="entry name" value="Immunoglobulin"/>
    <property type="match status" value="2"/>
</dbReference>
<feature type="domain" description="Ig-like" evidence="3">
    <location>
        <begin position="33"/>
        <end position="130"/>
    </location>
</feature>
<accession>A0AAV8VXL9</accession>
<dbReference type="InterPro" id="IPR051413">
    <property type="entry name" value="K/Na_HCN_channel"/>
</dbReference>
<dbReference type="InterPro" id="IPR003598">
    <property type="entry name" value="Ig_sub2"/>
</dbReference>
<dbReference type="FunFam" id="2.60.40.10:FF:000392">
    <property type="entry name" value="CLUMA_CG000981, isoform A"/>
    <property type="match status" value="1"/>
</dbReference>
<comment type="caution">
    <text evidence="4">The sequence shown here is derived from an EMBL/GenBank/DDBJ whole genome shotgun (WGS) entry which is preliminary data.</text>
</comment>
<evidence type="ECO:0000256" key="1">
    <source>
        <dbReference type="SAM" id="Phobius"/>
    </source>
</evidence>
<dbReference type="Gene3D" id="2.60.40.10">
    <property type="entry name" value="Immunoglobulins"/>
    <property type="match status" value="2"/>
</dbReference>
<dbReference type="Pfam" id="PF00027">
    <property type="entry name" value="cNMP_binding"/>
    <property type="match status" value="1"/>
</dbReference>
<evidence type="ECO:0000259" key="3">
    <source>
        <dbReference type="PROSITE" id="PS50835"/>
    </source>
</evidence>
<dbReference type="PANTHER" id="PTHR45689">
    <property type="entry name" value="I[[H]] CHANNEL, ISOFORM E"/>
    <property type="match status" value="1"/>
</dbReference>
<dbReference type="InterPro" id="IPR014710">
    <property type="entry name" value="RmlC-like_jellyroll"/>
</dbReference>
<dbReference type="CDD" id="cd00038">
    <property type="entry name" value="CAP_ED"/>
    <property type="match status" value="1"/>
</dbReference>
<evidence type="ECO:0000313" key="5">
    <source>
        <dbReference type="Proteomes" id="UP001159042"/>
    </source>
</evidence>
<feature type="transmembrane region" description="Helical" evidence="1">
    <location>
        <begin position="520"/>
        <end position="542"/>
    </location>
</feature>
<dbReference type="SUPFAM" id="SSF51206">
    <property type="entry name" value="cAMP-binding domain-like"/>
    <property type="match status" value="1"/>
</dbReference>
<feature type="transmembrane region" description="Helical" evidence="1">
    <location>
        <begin position="485"/>
        <end position="513"/>
    </location>
</feature>
<feature type="transmembrane region" description="Helical" evidence="1">
    <location>
        <begin position="280"/>
        <end position="299"/>
    </location>
</feature>
<dbReference type="SMART" id="SM00408">
    <property type="entry name" value="IGc2"/>
    <property type="match status" value="2"/>
</dbReference>